<feature type="region of interest" description="Disordered" evidence="1">
    <location>
        <begin position="154"/>
        <end position="186"/>
    </location>
</feature>
<dbReference type="AlphaFoldDB" id="A0A7X0Z1E8"/>
<organism evidence="2 3">
    <name type="scientific">Listeria booriae</name>
    <dbReference type="NCBI Taxonomy" id="1552123"/>
    <lineage>
        <taxon>Bacteria</taxon>
        <taxon>Bacillati</taxon>
        <taxon>Bacillota</taxon>
        <taxon>Bacilli</taxon>
        <taxon>Bacillales</taxon>
        <taxon>Listeriaceae</taxon>
        <taxon>Listeria</taxon>
    </lineage>
</organism>
<name>A0A7X0Z1E8_9LIST</name>
<comment type="caution">
    <text evidence="2">The sequence shown here is derived from an EMBL/GenBank/DDBJ whole genome shotgun (WGS) entry which is preliminary data.</text>
</comment>
<evidence type="ECO:0000256" key="1">
    <source>
        <dbReference type="SAM" id="MobiDB-lite"/>
    </source>
</evidence>
<gene>
    <name evidence="2" type="ORF">HCB26_10285</name>
</gene>
<proteinExistence type="predicted"/>
<protein>
    <submittedName>
        <fullName evidence="2">Uncharacterized protein</fullName>
    </submittedName>
</protein>
<dbReference type="RefSeq" id="WP_185386655.1">
    <property type="nucleotide sequence ID" value="NZ_JAARPI010000006.1"/>
</dbReference>
<reference evidence="2 3" key="1">
    <citation type="submission" date="2020-03" db="EMBL/GenBank/DDBJ databases">
        <title>Soil Listeria distribution.</title>
        <authorList>
            <person name="Liao J."/>
            <person name="Wiedmann M."/>
        </authorList>
    </citation>
    <scope>NUCLEOTIDE SEQUENCE [LARGE SCALE GENOMIC DNA]</scope>
    <source>
        <strain evidence="2 3">FSL L7-0245</strain>
    </source>
</reference>
<evidence type="ECO:0000313" key="2">
    <source>
        <dbReference type="EMBL" id="MBC2166952.1"/>
    </source>
</evidence>
<sequence>MDFKLSNDWTCYKENGDMVYYPVLYVNKESFEDNEDFELFFTVLKALFVRESICSFAEEDLGFQKKDYLELFFEHKNCNKFAFVCLNAKRLTDRADCLNTEDTHCAVVHCYASEDNDDESNGADYSCVAIFRHIIGDSTLVDTFDYTKRFYYQNPENKSTNSSGSSDEETVPEKKKRGRPKKQQEA</sequence>
<feature type="compositionally biased region" description="Basic residues" evidence="1">
    <location>
        <begin position="174"/>
        <end position="186"/>
    </location>
</feature>
<dbReference type="EMBL" id="JAARYH010000004">
    <property type="protein sequence ID" value="MBC2166952.1"/>
    <property type="molecule type" value="Genomic_DNA"/>
</dbReference>
<accession>A0A7X0Z1E8</accession>
<dbReference type="Proteomes" id="UP000519573">
    <property type="component" value="Unassembled WGS sequence"/>
</dbReference>
<evidence type="ECO:0000313" key="3">
    <source>
        <dbReference type="Proteomes" id="UP000519573"/>
    </source>
</evidence>
<feature type="compositionally biased region" description="Polar residues" evidence="1">
    <location>
        <begin position="154"/>
        <end position="165"/>
    </location>
</feature>